<dbReference type="PANTHER" id="PTHR11715">
    <property type="entry name" value="GLYCINE CLEAVAGE SYSTEM H PROTEIN"/>
    <property type="match status" value="1"/>
</dbReference>
<name>A0A3B0TJJ7_9ZZZZ</name>
<proteinExistence type="inferred from homology"/>
<dbReference type="PROSITE" id="PS00189">
    <property type="entry name" value="LIPOYL"/>
    <property type="match status" value="1"/>
</dbReference>
<feature type="domain" description="Lipoyl-binding" evidence="3">
    <location>
        <begin position="22"/>
        <end position="104"/>
    </location>
</feature>
<dbReference type="SUPFAM" id="SSF51230">
    <property type="entry name" value="Single hybrid motif"/>
    <property type="match status" value="1"/>
</dbReference>
<dbReference type="HAMAP" id="MF_00272">
    <property type="entry name" value="GcvH"/>
    <property type="match status" value="1"/>
</dbReference>
<dbReference type="NCBIfam" id="NF002270">
    <property type="entry name" value="PRK01202.1"/>
    <property type="match status" value="1"/>
</dbReference>
<keyword evidence="2" id="KW-0450">Lipoyl</keyword>
<sequence length="125" mass="13480">MDYPQDLRYAENHEWVRIDGSKARMGISDYAQDALGDIVFVELPEVGRVVSAGETFAEVESTKSVSDVYAPVSGTIVEVNAALDDTPELVNSDPYGDGWFVVIEVSDVAELDNLMGVAAYEASTG</sequence>
<dbReference type="GO" id="GO:0009249">
    <property type="term" value="P:protein lipoylation"/>
    <property type="evidence" value="ECO:0007669"/>
    <property type="project" value="TreeGrafter"/>
</dbReference>
<organism evidence="4">
    <name type="scientific">hydrothermal vent metagenome</name>
    <dbReference type="NCBI Taxonomy" id="652676"/>
    <lineage>
        <taxon>unclassified sequences</taxon>
        <taxon>metagenomes</taxon>
        <taxon>ecological metagenomes</taxon>
    </lineage>
</organism>
<dbReference type="EMBL" id="UOEI01000514">
    <property type="protein sequence ID" value="VAW07226.1"/>
    <property type="molecule type" value="Genomic_DNA"/>
</dbReference>
<dbReference type="Gene3D" id="2.40.50.100">
    <property type="match status" value="1"/>
</dbReference>
<dbReference type="GO" id="GO:0005829">
    <property type="term" value="C:cytosol"/>
    <property type="evidence" value="ECO:0007669"/>
    <property type="project" value="TreeGrafter"/>
</dbReference>
<accession>A0A3B0TJJ7</accession>
<dbReference type="InterPro" id="IPR003016">
    <property type="entry name" value="2-oxoA_DH_lipoyl-BS"/>
</dbReference>
<protein>
    <submittedName>
        <fullName evidence="4">Glycine cleavage system H protein</fullName>
    </submittedName>
</protein>
<dbReference type="InterPro" id="IPR033753">
    <property type="entry name" value="GCV_H/Fam206"/>
</dbReference>
<evidence type="ECO:0000256" key="1">
    <source>
        <dbReference type="ARBA" id="ARBA00009249"/>
    </source>
</evidence>
<evidence type="ECO:0000313" key="4">
    <source>
        <dbReference type="EMBL" id="VAW07226.1"/>
    </source>
</evidence>
<comment type="similarity">
    <text evidence="1">Belongs to the GcvH family.</text>
</comment>
<dbReference type="InterPro" id="IPR002930">
    <property type="entry name" value="GCV_H"/>
</dbReference>
<dbReference type="PANTHER" id="PTHR11715:SF3">
    <property type="entry name" value="GLYCINE CLEAVAGE SYSTEM H PROTEIN-RELATED"/>
    <property type="match status" value="1"/>
</dbReference>
<dbReference type="PROSITE" id="PS50968">
    <property type="entry name" value="BIOTINYL_LIPOYL"/>
    <property type="match status" value="1"/>
</dbReference>
<dbReference type="GO" id="GO:0005960">
    <property type="term" value="C:glycine cleavage complex"/>
    <property type="evidence" value="ECO:0007669"/>
    <property type="project" value="InterPro"/>
</dbReference>
<reference evidence="4" key="1">
    <citation type="submission" date="2018-06" db="EMBL/GenBank/DDBJ databases">
        <authorList>
            <person name="Zhirakovskaya E."/>
        </authorList>
    </citation>
    <scope>NUCLEOTIDE SEQUENCE</scope>
</reference>
<dbReference type="AlphaFoldDB" id="A0A3B0TJJ7"/>
<dbReference type="CDD" id="cd06848">
    <property type="entry name" value="GCS_H"/>
    <property type="match status" value="1"/>
</dbReference>
<dbReference type="InterPro" id="IPR000089">
    <property type="entry name" value="Biotin_lipoyl"/>
</dbReference>
<dbReference type="GO" id="GO:0019464">
    <property type="term" value="P:glycine decarboxylation via glycine cleavage system"/>
    <property type="evidence" value="ECO:0007669"/>
    <property type="project" value="InterPro"/>
</dbReference>
<dbReference type="Pfam" id="PF01597">
    <property type="entry name" value="GCV_H"/>
    <property type="match status" value="1"/>
</dbReference>
<evidence type="ECO:0000256" key="2">
    <source>
        <dbReference type="ARBA" id="ARBA00022823"/>
    </source>
</evidence>
<dbReference type="NCBIfam" id="TIGR00527">
    <property type="entry name" value="gcvH"/>
    <property type="match status" value="1"/>
</dbReference>
<evidence type="ECO:0000259" key="3">
    <source>
        <dbReference type="PROSITE" id="PS50968"/>
    </source>
</evidence>
<dbReference type="InterPro" id="IPR011053">
    <property type="entry name" value="Single_hybrid_motif"/>
</dbReference>
<gene>
    <name evidence="4" type="ORF">MNBD_ACTINO01-858</name>
</gene>
<dbReference type="InterPro" id="IPR017453">
    <property type="entry name" value="GCV_H_sub"/>
</dbReference>